<protein>
    <recommendedName>
        <fullName evidence="3">Transposase</fullName>
    </recommendedName>
</protein>
<feature type="non-terminal residue" evidence="1">
    <location>
        <position position="70"/>
    </location>
</feature>
<organism evidence="1 2">
    <name type="scientific">Dovyalis caffra</name>
    <dbReference type="NCBI Taxonomy" id="77055"/>
    <lineage>
        <taxon>Eukaryota</taxon>
        <taxon>Viridiplantae</taxon>
        <taxon>Streptophyta</taxon>
        <taxon>Embryophyta</taxon>
        <taxon>Tracheophyta</taxon>
        <taxon>Spermatophyta</taxon>
        <taxon>Magnoliopsida</taxon>
        <taxon>eudicotyledons</taxon>
        <taxon>Gunneridae</taxon>
        <taxon>Pentapetalae</taxon>
        <taxon>rosids</taxon>
        <taxon>fabids</taxon>
        <taxon>Malpighiales</taxon>
        <taxon>Salicaceae</taxon>
        <taxon>Flacourtieae</taxon>
        <taxon>Dovyalis</taxon>
    </lineage>
</organism>
<keyword evidence="2" id="KW-1185">Reference proteome</keyword>
<comment type="caution">
    <text evidence="1">The sequence shown here is derived from an EMBL/GenBank/DDBJ whole genome shotgun (WGS) entry which is preliminary data.</text>
</comment>
<proteinExistence type="predicted"/>
<accession>A0AAV1RL58</accession>
<dbReference type="AlphaFoldDB" id="A0AAV1RL58"/>
<evidence type="ECO:0008006" key="3">
    <source>
        <dbReference type="Google" id="ProtNLM"/>
    </source>
</evidence>
<evidence type="ECO:0000313" key="2">
    <source>
        <dbReference type="Proteomes" id="UP001314170"/>
    </source>
</evidence>
<name>A0AAV1RL58_9ROSI</name>
<dbReference type="Proteomes" id="UP001314170">
    <property type="component" value="Unassembled WGS sequence"/>
</dbReference>
<evidence type="ECO:0000313" key="1">
    <source>
        <dbReference type="EMBL" id="CAK7337439.1"/>
    </source>
</evidence>
<sequence>MVDRTLIVEEDQKEIIQEFQANKPRPNFLVKVGRSSGIKKVKKDDVGSKKNEANKVVRVKCGRMNPKNYL</sequence>
<reference evidence="1 2" key="1">
    <citation type="submission" date="2024-01" db="EMBL/GenBank/DDBJ databases">
        <authorList>
            <person name="Waweru B."/>
        </authorList>
    </citation>
    <scope>NUCLEOTIDE SEQUENCE [LARGE SCALE GENOMIC DNA]</scope>
</reference>
<gene>
    <name evidence="1" type="ORF">DCAF_LOCUS12473</name>
</gene>
<dbReference type="EMBL" id="CAWUPB010001087">
    <property type="protein sequence ID" value="CAK7337439.1"/>
    <property type="molecule type" value="Genomic_DNA"/>
</dbReference>